<reference evidence="5" key="1">
    <citation type="submission" date="2021-02" db="EMBL/GenBank/DDBJ databases">
        <authorList>
            <person name="Nowell W R."/>
        </authorList>
    </citation>
    <scope>NUCLEOTIDE SEQUENCE</scope>
</reference>
<feature type="domain" description="Shisa N-terminal" evidence="3">
    <location>
        <begin position="293"/>
        <end position="336"/>
    </location>
</feature>
<feature type="domain" description="Shisa N-terminal" evidence="3">
    <location>
        <begin position="91"/>
        <end position="134"/>
    </location>
</feature>
<gene>
    <name evidence="4" type="ORF">FNK824_LOCUS12514</name>
    <name evidence="5" type="ORF">OTI717_LOCUS21326</name>
</gene>
<evidence type="ECO:0000256" key="1">
    <source>
        <dbReference type="SAM" id="MobiDB-lite"/>
    </source>
</evidence>
<feature type="compositionally biased region" description="Polar residues" evidence="1">
    <location>
        <begin position="410"/>
        <end position="425"/>
    </location>
</feature>
<accession>A0A819EL92</accession>
<evidence type="ECO:0000313" key="6">
    <source>
        <dbReference type="Proteomes" id="UP000663823"/>
    </source>
</evidence>
<comment type="caution">
    <text evidence="5">The sequence shown here is derived from an EMBL/GenBank/DDBJ whole genome shotgun (WGS) entry which is preliminary data.</text>
</comment>
<evidence type="ECO:0000313" key="5">
    <source>
        <dbReference type="EMBL" id="CAF3853975.1"/>
    </source>
</evidence>
<organism evidence="5 6">
    <name type="scientific">Rotaria sordida</name>
    <dbReference type="NCBI Taxonomy" id="392033"/>
    <lineage>
        <taxon>Eukaryota</taxon>
        <taxon>Metazoa</taxon>
        <taxon>Spiralia</taxon>
        <taxon>Gnathifera</taxon>
        <taxon>Rotifera</taxon>
        <taxon>Eurotatoria</taxon>
        <taxon>Bdelloidea</taxon>
        <taxon>Philodinida</taxon>
        <taxon>Philodinidae</taxon>
        <taxon>Rotaria</taxon>
    </lineage>
</organism>
<feature type="transmembrane region" description="Helical" evidence="2">
    <location>
        <begin position="253"/>
        <end position="270"/>
    </location>
</feature>
<feature type="region of interest" description="Disordered" evidence="1">
    <location>
        <begin position="388"/>
        <end position="438"/>
    </location>
</feature>
<feature type="transmembrane region" description="Helical" evidence="2">
    <location>
        <begin position="140"/>
        <end position="165"/>
    </location>
</feature>
<evidence type="ECO:0000259" key="3">
    <source>
        <dbReference type="Pfam" id="PF13908"/>
    </source>
</evidence>
<feature type="compositionally biased region" description="Pro residues" evidence="1">
    <location>
        <begin position="427"/>
        <end position="438"/>
    </location>
</feature>
<keyword evidence="2" id="KW-0812">Transmembrane</keyword>
<dbReference type="Pfam" id="PF13908">
    <property type="entry name" value="Shisa_N"/>
    <property type="match status" value="2"/>
</dbReference>
<feature type="transmembrane region" description="Helical" evidence="2">
    <location>
        <begin position="347"/>
        <end position="366"/>
    </location>
</feature>
<keyword evidence="2" id="KW-1133">Transmembrane helix</keyword>
<dbReference type="EMBL" id="CAJOAX010003431">
    <property type="protein sequence ID" value="CAF3853975.1"/>
    <property type="molecule type" value="Genomic_DNA"/>
</dbReference>
<dbReference type="EMBL" id="CAJOBE010001574">
    <property type="protein sequence ID" value="CAF3755853.1"/>
    <property type="molecule type" value="Genomic_DNA"/>
</dbReference>
<dbReference type="AlphaFoldDB" id="A0A819EL92"/>
<proteinExistence type="predicted"/>
<feature type="compositionally biased region" description="Pro residues" evidence="1">
    <location>
        <begin position="390"/>
        <end position="400"/>
    </location>
</feature>
<protein>
    <recommendedName>
        <fullName evidence="3">Shisa N-terminal domain-containing protein</fullName>
    </recommendedName>
</protein>
<name>A0A819EL92_9BILA</name>
<dbReference type="Proteomes" id="UP000663874">
    <property type="component" value="Unassembled WGS sequence"/>
</dbReference>
<dbReference type="Proteomes" id="UP000663823">
    <property type="component" value="Unassembled WGS sequence"/>
</dbReference>
<dbReference type="InterPro" id="IPR053891">
    <property type="entry name" value="Shisa_N"/>
</dbReference>
<evidence type="ECO:0000256" key="2">
    <source>
        <dbReference type="SAM" id="Phobius"/>
    </source>
</evidence>
<evidence type="ECO:0000313" key="4">
    <source>
        <dbReference type="EMBL" id="CAF3755853.1"/>
    </source>
</evidence>
<keyword evidence="2" id="KW-0472">Membrane</keyword>
<sequence length="438" mass="48470">MIFLPSEMNIFLVAITNVDCRPGGGRSKITRVRVSQSSFLQKSNTHILIRGATRGGTSLLFGTLALRSYVSNNYKGSIESSRILINGTGSVCVNRENFSNFIFNEFRCPLSPIFALNNRYCCGPFQQQYCCSFWESGGRAIGAIIGIISACSIFILFIFYCIVYIRRSLRRKESPSVKSYLNHPFQTQLYSDVLMLSLTEGKGFGGGRSGGGGFKVGSKGSGTFGGASSYSRGNSYRSPMNQPRSGSGFKSKAISFAAGAAGGIAAYSLMRSMSGSYHSRPAGYYGPGYGTGATCVNNEDMNGTVFGQFRCPLYGFPPEAKHCCGEYGKQFCCIPERRSSYFTKASHFGWIVIVIIIFIIVTLLWIRCRRRRQKDVVMVPTDPPMHQDYEPPPFYRPPPAHNENPYGIPPQNQSANFNPYAQQSHMPYPPQQQPFNPY</sequence>